<protein>
    <submittedName>
        <fullName evidence="1">Uncharacterized protein</fullName>
    </submittedName>
</protein>
<dbReference type="Proteomes" id="UP000243459">
    <property type="component" value="Chromosome 5"/>
</dbReference>
<organism evidence="1 2">
    <name type="scientific">Asparagus officinalis</name>
    <name type="common">Garden asparagus</name>
    <dbReference type="NCBI Taxonomy" id="4686"/>
    <lineage>
        <taxon>Eukaryota</taxon>
        <taxon>Viridiplantae</taxon>
        <taxon>Streptophyta</taxon>
        <taxon>Embryophyta</taxon>
        <taxon>Tracheophyta</taxon>
        <taxon>Spermatophyta</taxon>
        <taxon>Magnoliopsida</taxon>
        <taxon>Liliopsida</taxon>
        <taxon>Asparagales</taxon>
        <taxon>Asparagaceae</taxon>
        <taxon>Asparagoideae</taxon>
        <taxon>Asparagus</taxon>
    </lineage>
</organism>
<proteinExistence type="predicted"/>
<accession>A0A5P1EQX9</accession>
<gene>
    <name evidence="1" type="ORF">A4U43_C05F7020</name>
</gene>
<evidence type="ECO:0000313" key="1">
    <source>
        <dbReference type="EMBL" id="ONK68063.1"/>
    </source>
</evidence>
<keyword evidence="2" id="KW-1185">Reference proteome</keyword>
<reference evidence="2" key="1">
    <citation type="journal article" date="2017" name="Nat. Commun.">
        <title>The asparagus genome sheds light on the origin and evolution of a young Y chromosome.</title>
        <authorList>
            <person name="Harkess A."/>
            <person name="Zhou J."/>
            <person name="Xu C."/>
            <person name="Bowers J.E."/>
            <person name="Van der Hulst R."/>
            <person name="Ayyampalayam S."/>
            <person name="Mercati F."/>
            <person name="Riccardi P."/>
            <person name="McKain M.R."/>
            <person name="Kakrana A."/>
            <person name="Tang H."/>
            <person name="Ray J."/>
            <person name="Groenendijk J."/>
            <person name="Arikit S."/>
            <person name="Mathioni S.M."/>
            <person name="Nakano M."/>
            <person name="Shan H."/>
            <person name="Telgmann-Rauber A."/>
            <person name="Kanno A."/>
            <person name="Yue Z."/>
            <person name="Chen H."/>
            <person name="Li W."/>
            <person name="Chen Y."/>
            <person name="Xu X."/>
            <person name="Zhang Y."/>
            <person name="Luo S."/>
            <person name="Chen H."/>
            <person name="Gao J."/>
            <person name="Mao Z."/>
            <person name="Pires J.C."/>
            <person name="Luo M."/>
            <person name="Kudrna D."/>
            <person name="Wing R.A."/>
            <person name="Meyers B.C."/>
            <person name="Yi K."/>
            <person name="Kong H."/>
            <person name="Lavrijsen P."/>
            <person name="Sunseri F."/>
            <person name="Falavigna A."/>
            <person name="Ye Y."/>
            <person name="Leebens-Mack J.H."/>
            <person name="Chen G."/>
        </authorList>
    </citation>
    <scope>NUCLEOTIDE SEQUENCE [LARGE SCALE GENOMIC DNA]</scope>
    <source>
        <strain evidence="2">cv. DH0086</strain>
    </source>
</reference>
<dbReference type="Gramene" id="ONK68063">
    <property type="protein sequence ID" value="ONK68063"/>
    <property type="gene ID" value="A4U43_C05F7020"/>
</dbReference>
<name>A0A5P1EQX9_ASPOF</name>
<evidence type="ECO:0000313" key="2">
    <source>
        <dbReference type="Proteomes" id="UP000243459"/>
    </source>
</evidence>
<dbReference type="AlphaFoldDB" id="A0A5P1EQX9"/>
<sequence>MEGVVGVDIVVGIDKGFVVGLEENRGFAIELKDAVELEEKRGFTVELEDALKLKENRGFVVELEENRGGGMVEMVETRIHRNCRATVKSIGHMFLISERLRGNLGKGFDVCTSRGIKTTYVDDHDASVQDGHEIMVTE</sequence>
<dbReference type="EMBL" id="CM007385">
    <property type="protein sequence ID" value="ONK68063.1"/>
    <property type="molecule type" value="Genomic_DNA"/>
</dbReference>